<name>A0ABW0XCQ8_9ACTN</name>
<accession>A0ABW0XCQ8</accession>
<organism evidence="2 3">
    <name type="scientific">Kitasatospora misakiensis</name>
    <dbReference type="NCBI Taxonomy" id="67330"/>
    <lineage>
        <taxon>Bacteria</taxon>
        <taxon>Bacillati</taxon>
        <taxon>Actinomycetota</taxon>
        <taxon>Actinomycetes</taxon>
        <taxon>Kitasatosporales</taxon>
        <taxon>Streptomycetaceae</taxon>
        <taxon>Kitasatospora</taxon>
    </lineage>
</organism>
<evidence type="ECO:0000313" key="3">
    <source>
        <dbReference type="Proteomes" id="UP001595975"/>
    </source>
</evidence>
<comment type="caution">
    <text evidence="2">The sequence shown here is derived from an EMBL/GenBank/DDBJ whole genome shotgun (WGS) entry which is preliminary data.</text>
</comment>
<evidence type="ECO:0000256" key="1">
    <source>
        <dbReference type="SAM" id="MobiDB-lite"/>
    </source>
</evidence>
<evidence type="ECO:0000313" key="2">
    <source>
        <dbReference type="EMBL" id="MFC5668362.1"/>
    </source>
</evidence>
<sequence length="155" mass="16324">MEHYEPPADGGAGAHDASAYDLCDHCGQVVLGEELLGALVPDSSAVHASDPALDGRRVITACSAEHLAALVDEYRGRPFVPEEQWAAKVCRALADYEEPVPLAVVAALSGLSEHQAQQGVDWHNARAREWRAQYGDPDAPGEYGDPDGPGAGPGD</sequence>
<dbReference type="RefSeq" id="WP_380230000.1">
    <property type="nucleotide sequence ID" value="NZ_JBHSOF010000094.1"/>
</dbReference>
<evidence type="ECO:0008006" key="4">
    <source>
        <dbReference type="Google" id="ProtNLM"/>
    </source>
</evidence>
<feature type="region of interest" description="Disordered" evidence="1">
    <location>
        <begin position="121"/>
        <end position="155"/>
    </location>
</feature>
<protein>
    <recommendedName>
        <fullName evidence="4">Helix-turn-helix DNA binding domain protein</fullName>
    </recommendedName>
</protein>
<keyword evidence="3" id="KW-1185">Reference proteome</keyword>
<proteinExistence type="predicted"/>
<gene>
    <name evidence="2" type="ORF">ACFP3U_36055</name>
</gene>
<reference evidence="3" key="1">
    <citation type="journal article" date="2019" name="Int. J. Syst. Evol. Microbiol.">
        <title>The Global Catalogue of Microorganisms (GCM) 10K type strain sequencing project: providing services to taxonomists for standard genome sequencing and annotation.</title>
        <authorList>
            <consortium name="The Broad Institute Genomics Platform"/>
            <consortium name="The Broad Institute Genome Sequencing Center for Infectious Disease"/>
            <person name="Wu L."/>
            <person name="Ma J."/>
        </authorList>
    </citation>
    <scope>NUCLEOTIDE SEQUENCE [LARGE SCALE GENOMIC DNA]</scope>
    <source>
        <strain evidence="3">CGMCC 4.1437</strain>
    </source>
</reference>
<dbReference type="Proteomes" id="UP001595975">
    <property type="component" value="Unassembled WGS sequence"/>
</dbReference>
<feature type="compositionally biased region" description="Low complexity" evidence="1">
    <location>
        <begin position="134"/>
        <end position="146"/>
    </location>
</feature>
<dbReference type="EMBL" id="JBHSOF010000094">
    <property type="protein sequence ID" value="MFC5668362.1"/>
    <property type="molecule type" value="Genomic_DNA"/>
</dbReference>